<proteinExistence type="predicted"/>
<keyword evidence="7" id="KW-0812">Transmembrane</keyword>
<dbReference type="PRINTS" id="PR00344">
    <property type="entry name" value="BCTRLSENSOR"/>
</dbReference>
<evidence type="ECO:0000256" key="4">
    <source>
        <dbReference type="ARBA" id="ARBA00022679"/>
    </source>
</evidence>
<keyword evidence="6" id="KW-0902">Two-component regulatory system</keyword>
<sequence>MFIFANNRQTKQTVNKNAAILITLWSVCISYATSIFAATNPNRLDTLKFFVQKKILYNEEIPVDSVICWSESILPDIRKNKQDKTTYFLLQLQLANAYTLRGDISLAIDRARLMYEEAKEMEYDFGMVVANQAIGDAYTIANQCDKALESYQDALKELHLISPHHPYHIQLLLKQSNTLQRKGQLKDAKKVLDEIKNTLGKKPDYATTFFATIEEANYAISHGHLSRSYLKEAAGHLKSMDSIYRLHPEKFYYFHLKYTAAAYYRAMGNWDASYWDKAMQLYEELRQEYSVNKRSTYYRWITLETIYLYKIQGKSMEACRLYQELYPTVDTLTTEGYTRQINTLRAKYQVDQMEIANKEEHNRLITSMLAGSIMLLLMFTIIAFRLKKQQQKITLSTQNLERLRTNAENATSAKSIFLSNMSHEIRTPLNALSGFSSLLTEEGLDNETRRQCNDVILQNSELLLKLINDVIDLSSLEFGKIQFSIAKHDVVGICRNVTDTVSKVKQTQAEIHFITEQESMEIETDDSRLQQVLINLLINATKFTPQGSIILEVKKGSKEELLFSVTDTGCGIPKEKQATIFQRFEKLNENAQGSGLGLSICQLIIEHIGGKIWIDPNYTNGSRFCFTHPIRQPHTAKGRKGNKI</sequence>
<keyword evidence="4 9" id="KW-0808">Transferase</keyword>
<dbReference type="SUPFAM" id="SSF48452">
    <property type="entry name" value="TPR-like"/>
    <property type="match status" value="1"/>
</dbReference>
<dbReference type="Pfam" id="PF00512">
    <property type="entry name" value="HisKA"/>
    <property type="match status" value="1"/>
</dbReference>
<evidence type="ECO:0000256" key="7">
    <source>
        <dbReference type="SAM" id="Phobius"/>
    </source>
</evidence>
<dbReference type="InterPro" id="IPR036097">
    <property type="entry name" value="HisK_dim/P_sf"/>
</dbReference>
<feature type="domain" description="Histidine kinase" evidence="8">
    <location>
        <begin position="420"/>
        <end position="632"/>
    </location>
</feature>
<dbReference type="Pfam" id="PF02518">
    <property type="entry name" value="HATPase_c"/>
    <property type="match status" value="1"/>
</dbReference>
<dbReference type="InterPro" id="IPR050736">
    <property type="entry name" value="Sensor_HK_Regulatory"/>
</dbReference>
<evidence type="ECO:0000256" key="3">
    <source>
        <dbReference type="ARBA" id="ARBA00022553"/>
    </source>
</evidence>
<dbReference type="SUPFAM" id="SSF47384">
    <property type="entry name" value="Homodimeric domain of signal transducing histidine kinase"/>
    <property type="match status" value="1"/>
</dbReference>
<dbReference type="PANTHER" id="PTHR43711:SF26">
    <property type="entry name" value="SENSOR HISTIDINE KINASE RCSC"/>
    <property type="match status" value="1"/>
</dbReference>
<dbReference type="PROSITE" id="PS50109">
    <property type="entry name" value="HIS_KIN"/>
    <property type="match status" value="1"/>
</dbReference>
<dbReference type="EMBL" id="UFSX01000002">
    <property type="protein sequence ID" value="SUV43625.1"/>
    <property type="molecule type" value="Genomic_DNA"/>
</dbReference>
<evidence type="ECO:0000256" key="2">
    <source>
        <dbReference type="ARBA" id="ARBA00012438"/>
    </source>
</evidence>
<dbReference type="SUPFAM" id="SSF55874">
    <property type="entry name" value="ATPase domain of HSP90 chaperone/DNA topoisomerase II/histidine kinase"/>
    <property type="match status" value="1"/>
</dbReference>
<dbReference type="PANTHER" id="PTHR43711">
    <property type="entry name" value="TWO-COMPONENT HISTIDINE KINASE"/>
    <property type="match status" value="1"/>
</dbReference>
<comment type="catalytic activity">
    <reaction evidence="1">
        <text>ATP + protein L-histidine = ADP + protein N-phospho-L-histidine.</text>
        <dbReference type="EC" id="2.7.13.3"/>
    </reaction>
</comment>
<feature type="transmembrane region" description="Helical" evidence="7">
    <location>
        <begin position="364"/>
        <end position="384"/>
    </location>
</feature>
<dbReference type="InterPro" id="IPR011990">
    <property type="entry name" value="TPR-like_helical_dom_sf"/>
</dbReference>
<dbReference type="Proteomes" id="UP000254424">
    <property type="component" value="Unassembled WGS sequence"/>
</dbReference>
<dbReference type="InterPro" id="IPR003661">
    <property type="entry name" value="HisK_dim/P_dom"/>
</dbReference>
<protein>
    <recommendedName>
        <fullName evidence="2">histidine kinase</fullName>
        <ecNumber evidence="2">2.7.13.3</ecNumber>
    </recommendedName>
</protein>
<name>A0A380ZBY5_9BACE</name>
<evidence type="ECO:0000313" key="10">
    <source>
        <dbReference type="Proteomes" id="UP000254424"/>
    </source>
</evidence>
<dbReference type="OrthoDB" id="1049945at2"/>
<evidence type="ECO:0000313" key="9">
    <source>
        <dbReference type="EMBL" id="SUV43625.1"/>
    </source>
</evidence>
<accession>A0A380ZBY5</accession>
<reference evidence="9 10" key="1">
    <citation type="submission" date="2018-06" db="EMBL/GenBank/DDBJ databases">
        <authorList>
            <consortium name="Pathogen Informatics"/>
            <person name="Doyle S."/>
        </authorList>
    </citation>
    <scope>NUCLEOTIDE SEQUENCE [LARGE SCALE GENOMIC DNA]</scope>
    <source>
        <strain evidence="9 10">NCTC11155</strain>
    </source>
</reference>
<dbReference type="Gene3D" id="1.10.287.130">
    <property type="match status" value="1"/>
</dbReference>
<dbReference type="InterPro" id="IPR004358">
    <property type="entry name" value="Sig_transdc_His_kin-like_C"/>
</dbReference>
<keyword evidence="7" id="KW-1133">Transmembrane helix</keyword>
<evidence type="ECO:0000256" key="1">
    <source>
        <dbReference type="ARBA" id="ARBA00000085"/>
    </source>
</evidence>
<keyword evidence="3" id="KW-0597">Phosphoprotein</keyword>
<dbReference type="CDD" id="cd00082">
    <property type="entry name" value="HisKA"/>
    <property type="match status" value="1"/>
</dbReference>
<dbReference type="Gene3D" id="1.25.40.10">
    <property type="entry name" value="Tetratricopeptide repeat domain"/>
    <property type="match status" value="1"/>
</dbReference>
<evidence type="ECO:0000256" key="5">
    <source>
        <dbReference type="ARBA" id="ARBA00022777"/>
    </source>
</evidence>
<dbReference type="Gene3D" id="3.30.565.10">
    <property type="entry name" value="Histidine kinase-like ATPase, C-terminal domain"/>
    <property type="match status" value="1"/>
</dbReference>
<dbReference type="SMART" id="SM00387">
    <property type="entry name" value="HATPase_c"/>
    <property type="match status" value="1"/>
</dbReference>
<keyword evidence="5 9" id="KW-0418">Kinase</keyword>
<dbReference type="AlphaFoldDB" id="A0A380ZBY5"/>
<dbReference type="SMART" id="SM00388">
    <property type="entry name" value="HisKA"/>
    <property type="match status" value="1"/>
</dbReference>
<dbReference type="InterPro" id="IPR005467">
    <property type="entry name" value="His_kinase_dom"/>
</dbReference>
<dbReference type="InterPro" id="IPR003594">
    <property type="entry name" value="HATPase_dom"/>
</dbReference>
<dbReference type="GO" id="GO:0000155">
    <property type="term" value="F:phosphorelay sensor kinase activity"/>
    <property type="evidence" value="ECO:0007669"/>
    <property type="project" value="InterPro"/>
</dbReference>
<keyword evidence="7" id="KW-0472">Membrane</keyword>
<dbReference type="InterPro" id="IPR036890">
    <property type="entry name" value="HATPase_C_sf"/>
</dbReference>
<dbReference type="GeneID" id="93069765"/>
<organism evidence="9 10">
    <name type="scientific">Bacteroides eggerthii</name>
    <dbReference type="NCBI Taxonomy" id="28111"/>
    <lineage>
        <taxon>Bacteria</taxon>
        <taxon>Pseudomonadati</taxon>
        <taxon>Bacteroidota</taxon>
        <taxon>Bacteroidia</taxon>
        <taxon>Bacteroidales</taxon>
        <taxon>Bacteroidaceae</taxon>
        <taxon>Bacteroides</taxon>
    </lineage>
</organism>
<evidence type="ECO:0000259" key="8">
    <source>
        <dbReference type="PROSITE" id="PS50109"/>
    </source>
</evidence>
<dbReference type="STRING" id="483216.BACEGG_03738"/>
<evidence type="ECO:0000256" key="6">
    <source>
        <dbReference type="ARBA" id="ARBA00023012"/>
    </source>
</evidence>
<gene>
    <name evidence="9" type="primary">rpfC_6</name>
    <name evidence="9" type="ORF">NCTC11155_03024</name>
</gene>
<dbReference type="RefSeq" id="WP_004292362.1">
    <property type="nucleotide sequence ID" value="NZ_CABKNQ010000017.1"/>
</dbReference>
<dbReference type="EC" id="2.7.13.3" evidence="2"/>